<sequence>MATSAGIKTRFLLISDTHGLDRLPDSVLRQHADVAIHCGDLTTESKLDEYKASIRLLQAVNDPLKLVIAGNHDFTLDIPVFQRKVAEAQPRLDHRLVEKTYGYNGEARGLFTDAIGITFLDEGTHPFRLRNGASLSVYASPYTPSLGDWGFQYHPDQGHEFFIHDIDVAITHGPPKGIMDYTNSGQRAGCPYLFEAITRARPRMHCFGHIHEAWGAKLVTWRHRISQNPSHLTDIDNEKSVIVDRLSNVRSSMEFATTSHCSGDPSRLEWGSQTLFVNASIDGTQTLPIQPPWLVDIELPPASRLSSEAS</sequence>
<reference evidence="2" key="1">
    <citation type="submission" date="2022-12" db="EMBL/GenBank/DDBJ databases">
        <authorList>
            <person name="Petersen C."/>
        </authorList>
    </citation>
    <scope>NUCLEOTIDE SEQUENCE</scope>
    <source>
        <strain evidence="2">IBT 15544</strain>
    </source>
</reference>
<dbReference type="OrthoDB" id="630188at2759"/>
<dbReference type="InterPro" id="IPR029052">
    <property type="entry name" value="Metallo-depent_PP-like"/>
</dbReference>
<dbReference type="InterPro" id="IPR051693">
    <property type="entry name" value="UPF0046_metallophosphoest"/>
</dbReference>
<dbReference type="PANTHER" id="PTHR12905">
    <property type="entry name" value="METALLOPHOSPHOESTERASE"/>
    <property type="match status" value="1"/>
</dbReference>
<dbReference type="GeneID" id="83181340"/>
<evidence type="ECO:0000313" key="2">
    <source>
        <dbReference type="EMBL" id="KAJ5197860.1"/>
    </source>
</evidence>
<dbReference type="PANTHER" id="PTHR12905:SF0">
    <property type="entry name" value="CALCINEURIN-LIKE PHOSPHOESTERASE DOMAIN-CONTAINING PROTEIN"/>
    <property type="match status" value="1"/>
</dbReference>
<evidence type="ECO:0000259" key="1">
    <source>
        <dbReference type="Pfam" id="PF00149"/>
    </source>
</evidence>
<dbReference type="EMBL" id="JAPQKR010000014">
    <property type="protein sequence ID" value="KAJ5197860.1"/>
    <property type="molecule type" value="Genomic_DNA"/>
</dbReference>
<comment type="caution">
    <text evidence="2">The sequence shown here is derived from an EMBL/GenBank/DDBJ whole genome shotgun (WGS) entry which is preliminary data.</text>
</comment>
<dbReference type="AlphaFoldDB" id="A0A9W9MCX4"/>
<dbReference type="SUPFAM" id="SSF56300">
    <property type="entry name" value="Metallo-dependent phosphatases"/>
    <property type="match status" value="1"/>
</dbReference>
<dbReference type="Gene3D" id="3.60.21.10">
    <property type="match status" value="1"/>
</dbReference>
<proteinExistence type="predicted"/>
<feature type="domain" description="Calcineurin-like phosphoesterase" evidence="1">
    <location>
        <begin position="10"/>
        <end position="212"/>
    </location>
</feature>
<reference evidence="2" key="2">
    <citation type="journal article" date="2023" name="IMA Fungus">
        <title>Comparative genomic study of the Penicillium genus elucidates a diverse pangenome and 15 lateral gene transfer events.</title>
        <authorList>
            <person name="Petersen C."/>
            <person name="Sorensen T."/>
            <person name="Nielsen M.R."/>
            <person name="Sondergaard T.E."/>
            <person name="Sorensen J.L."/>
            <person name="Fitzpatrick D.A."/>
            <person name="Frisvad J.C."/>
            <person name="Nielsen K.L."/>
        </authorList>
    </citation>
    <scope>NUCLEOTIDE SEQUENCE</scope>
    <source>
        <strain evidence="2">IBT 15544</strain>
    </source>
</reference>
<protein>
    <recommendedName>
        <fullName evidence="1">Calcineurin-like phosphoesterase domain-containing protein</fullName>
    </recommendedName>
</protein>
<dbReference type="InterPro" id="IPR004843">
    <property type="entry name" value="Calcineurin-like_PHP"/>
</dbReference>
<dbReference type="Pfam" id="PF00149">
    <property type="entry name" value="Metallophos"/>
    <property type="match status" value="1"/>
</dbReference>
<dbReference type="CDD" id="cd07379">
    <property type="entry name" value="MPP_239FB"/>
    <property type="match status" value="1"/>
</dbReference>
<dbReference type="GO" id="GO:0016787">
    <property type="term" value="F:hydrolase activity"/>
    <property type="evidence" value="ECO:0007669"/>
    <property type="project" value="InterPro"/>
</dbReference>
<gene>
    <name evidence="2" type="ORF">N7498_006977</name>
</gene>
<keyword evidence="3" id="KW-1185">Reference proteome</keyword>
<organism evidence="2 3">
    <name type="scientific">Penicillium cinerascens</name>
    <dbReference type="NCBI Taxonomy" id="70096"/>
    <lineage>
        <taxon>Eukaryota</taxon>
        <taxon>Fungi</taxon>
        <taxon>Dikarya</taxon>
        <taxon>Ascomycota</taxon>
        <taxon>Pezizomycotina</taxon>
        <taxon>Eurotiomycetes</taxon>
        <taxon>Eurotiomycetidae</taxon>
        <taxon>Eurotiales</taxon>
        <taxon>Aspergillaceae</taxon>
        <taxon>Penicillium</taxon>
    </lineage>
</organism>
<name>A0A9W9MCX4_9EURO</name>
<evidence type="ECO:0000313" key="3">
    <source>
        <dbReference type="Proteomes" id="UP001150904"/>
    </source>
</evidence>
<dbReference type="Proteomes" id="UP001150904">
    <property type="component" value="Unassembled WGS sequence"/>
</dbReference>
<accession>A0A9W9MCX4</accession>
<dbReference type="RefSeq" id="XP_058306288.1">
    <property type="nucleotide sequence ID" value="XM_058454039.1"/>
</dbReference>